<sequence>MFILVLSQITMKFFIYVVFVFLAFPTIVSSQECEVCIKVLTDAMKKVAPGDGSNKEKIGNVIRKHCTGTTGKEHKLCNFIGALPDSPTSMMNDVTTPLSFSMPPEKVCISKLKPKDAQICELKLDKPIDWATINLNKMKVRELKNILEKWGEQCKGCTEKSEYVKKIEELKPKYVKTEL</sequence>
<evidence type="ECO:0000256" key="7">
    <source>
        <dbReference type="ARBA" id="ARBA00032923"/>
    </source>
</evidence>
<evidence type="ECO:0000256" key="5">
    <source>
        <dbReference type="ARBA" id="ARBA00022729"/>
    </source>
</evidence>
<evidence type="ECO:0000256" key="4">
    <source>
        <dbReference type="ARBA" id="ARBA00022525"/>
    </source>
</evidence>
<dbReference type="InterPro" id="IPR045333">
    <property type="entry name" value="ARMET-like"/>
</dbReference>
<name>A0A0N5C807_STREA</name>
<reference evidence="12" key="1">
    <citation type="submission" date="2017-02" db="UniProtKB">
        <authorList>
            <consortium name="WormBaseParasite"/>
        </authorList>
    </citation>
    <scope>IDENTIFICATION</scope>
</reference>
<dbReference type="GO" id="GO:0031175">
    <property type="term" value="P:neuron projection development"/>
    <property type="evidence" value="ECO:0007669"/>
    <property type="project" value="TreeGrafter"/>
</dbReference>
<evidence type="ECO:0000256" key="1">
    <source>
        <dbReference type="ARBA" id="ARBA00004613"/>
    </source>
</evidence>
<evidence type="ECO:0000256" key="6">
    <source>
        <dbReference type="ARBA" id="ARBA00023157"/>
    </source>
</evidence>
<feature type="domain" description="ARMET N-terminal" evidence="10">
    <location>
        <begin position="32"/>
        <end position="128"/>
    </location>
</feature>
<accession>A0A0N5C807</accession>
<dbReference type="PANTHER" id="PTHR12990">
    <property type="entry name" value="ARMET-LIKE PROTEIN"/>
    <property type="match status" value="1"/>
</dbReference>
<dbReference type="GO" id="GO:0005783">
    <property type="term" value="C:endoplasmic reticulum"/>
    <property type="evidence" value="ECO:0007669"/>
    <property type="project" value="TreeGrafter"/>
</dbReference>
<dbReference type="STRING" id="174720.A0A0N5C807"/>
<evidence type="ECO:0000256" key="8">
    <source>
        <dbReference type="SAM" id="SignalP"/>
    </source>
</evidence>
<feature type="chain" id="PRO_5005895509" description="Mesencephalic astrocyte-derived neurotrophic factor homolog" evidence="8">
    <location>
        <begin position="31"/>
        <end position="179"/>
    </location>
</feature>
<dbReference type="Pfam" id="PF20145">
    <property type="entry name" value="ARMET_N"/>
    <property type="match status" value="1"/>
</dbReference>
<dbReference type="GO" id="GO:0005615">
    <property type="term" value="C:extracellular space"/>
    <property type="evidence" value="ECO:0007669"/>
    <property type="project" value="TreeGrafter"/>
</dbReference>
<dbReference type="FunFam" id="1.10.720.30:FF:000003">
    <property type="entry name" value="Mesencephalic astrocyte-derived neurotrophic factor"/>
    <property type="match status" value="1"/>
</dbReference>
<dbReference type="Proteomes" id="UP000046392">
    <property type="component" value="Unplaced"/>
</dbReference>
<dbReference type="InterPro" id="IPR045332">
    <property type="entry name" value="ARMET_N"/>
</dbReference>
<dbReference type="AlphaFoldDB" id="A0A0N5C807"/>
<comment type="similarity">
    <text evidence="2">Belongs to the ARMET family.</text>
</comment>
<protein>
    <recommendedName>
        <fullName evidence="3">Mesencephalic astrocyte-derived neurotrophic factor homolog</fullName>
    </recommendedName>
    <alternativeName>
        <fullName evidence="7">MANF/CDNF-like protein</fullName>
    </alternativeName>
</protein>
<dbReference type="PANTHER" id="PTHR12990:SF5">
    <property type="entry name" value="MESENCEPHALIC ASTROCYTE-DERIVED NEUROTROPHIC FACTOR HOMOLOG"/>
    <property type="match status" value="1"/>
</dbReference>
<dbReference type="SUPFAM" id="SSF68906">
    <property type="entry name" value="SAP domain"/>
    <property type="match status" value="1"/>
</dbReference>
<keyword evidence="5 8" id="KW-0732">Signal</keyword>
<keyword evidence="4" id="KW-0964">Secreted</keyword>
<evidence type="ECO:0000256" key="2">
    <source>
        <dbReference type="ARBA" id="ARBA00005617"/>
    </source>
</evidence>
<feature type="domain" description="ARMET C-terminal" evidence="9">
    <location>
        <begin position="132"/>
        <end position="174"/>
    </location>
</feature>
<keyword evidence="6" id="KW-1015">Disulfide bond</keyword>
<dbReference type="InterPro" id="IPR019345">
    <property type="entry name" value="ARMET_C"/>
</dbReference>
<dbReference type="WBParaSite" id="SPAL_0001406700.1">
    <property type="protein sequence ID" value="SPAL_0001406700.1"/>
    <property type="gene ID" value="SPAL_0001406700"/>
</dbReference>
<feature type="signal peptide" evidence="8">
    <location>
        <begin position="1"/>
        <end position="30"/>
    </location>
</feature>
<dbReference type="InterPro" id="IPR036361">
    <property type="entry name" value="SAP_dom_sf"/>
</dbReference>
<evidence type="ECO:0000259" key="9">
    <source>
        <dbReference type="Pfam" id="PF10208"/>
    </source>
</evidence>
<evidence type="ECO:0000313" key="11">
    <source>
        <dbReference type="Proteomes" id="UP000046392"/>
    </source>
</evidence>
<evidence type="ECO:0000313" key="12">
    <source>
        <dbReference type="WBParaSite" id="SPAL_0001406700.1"/>
    </source>
</evidence>
<evidence type="ECO:0000259" key="10">
    <source>
        <dbReference type="Pfam" id="PF20145"/>
    </source>
</evidence>
<dbReference type="Gene3D" id="1.10.720.30">
    <property type="entry name" value="SAP domain"/>
    <property type="match status" value="1"/>
</dbReference>
<comment type="subcellular location">
    <subcellularLocation>
        <location evidence="1">Secreted</location>
    </subcellularLocation>
</comment>
<keyword evidence="11" id="KW-1185">Reference proteome</keyword>
<proteinExistence type="inferred from homology"/>
<evidence type="ECO:0000256" key="3">
    <source>
        <dbReference type="ARBA" id="ARBA00014267"/>
    </source>
</evidence>
<organism evidence="11 12">
    <name type="scientific">Strongyloides papillosus</name>
    <name type="common">Intestinal threadworm</name>
    <dbReference type="NCBI Taxonomy" id="174720"/>
    <lineage>
        <taxon>Eukaryota</taxon>
        <taxon>Metazoa</taxon>
        <taxon>Ecdysozoa</taxon>
        <taxon>Nematoda</taxon>
        <taxon>Chromadorea</taxon>
        <taxon>Rhabditida</taxon>
        <taxon>Tylenchina</taxon>
        <taxon>Panagrolaimomorpha</taxon>
        <taxon>Strongyloidoidea</taxon>
        <taxon>Strongyloididae</taxon>
        <taxon>Strongyloides</taxon>
    </lineage>
</organism>
<dbReference type="Gene3D" id="1.10.225.10">
    <property type="entry name" value="Saposin-like"/>
    <property type="match status" value="1"/>
</dbReference>
<dbReference type="GO" id="GO:0071542">
    <property type="term" value="P:dopaminergic neuron differentiation"/>
    <property type="evidence" value="ECO:0007669"/>
    <property type="project" value="TreeGrafter"/>
</dbReference>
<dbReference type="Pfam" id="PF10208">
    <property type="entry name" value="ARMET_C"/>
    <property type="match status" value="1"/>
</dbReference>